<gene>
    <name evidence="22" type="primary">ftsW</name>
    <name evidence="22" type="ORF">QGN29_08475</name>
</gene>
<dbReference type="EMBL" id="CP123872">
    <property type="protein sequence ID" value="WND01593.1"/>
    <property type="molecule type" value="Genomic_DNA"/>
</dbReference>
<evidence type="ECO:0000256" key="7">
    <source>
        <dbReference type="ARBA" id="ARBA00022692"/>
    </source>
</evidence>
<feature type="transmembrane region" description="Helical" evidence="21">
    <location>
        <begin position="61"/>
        <end position="79"/>
    </location>
</feature>
<evidence type="ECO:0000256" key="17">
    <source>
        <dbReference type="ARBA" id="ARBA00041185"/>
    </source>
</evidence>
<keyword evidence="23" id="KW-1185">Reference proteome</keyword>
<evidence type="ECO:0000256" key="6">
    <source>
        <dbReference type="ARBA" id="ARBA00022679"/>
    </source>
</evidence>
<keyword evidence="6" id="KW-0808">Transferase</keyword>
<keyword evidence="4" id="KW-0132">Cell division</keyword>
<evidence type="ECO:0000256" key="9">
    <source>
        <dbReference type="ARBA" id="ARBA00022984"/>
    </source>
</evidence>
<sequence length="390" mass="42858">MISFSRADNSVVSRWWFEVDRWILVLILMLSGIGVWLTFSASTSVAENIGFTSFHFATRQIVFLSLGLLVTIIVSMMSVKMIRRLAIIALPLCIGLIVITLLIGPEIKGSTRWLRVAGFSLQPSEFLKPVFFICTAWLLSSKFTDQAMPAKRLATFLYLTVAALLIMQPDFGQTFLIGLVFLGQLIIAGLSLAWVATAALAGISALVIGYIFVPHVTKRIDKFVDPTSGDNYQTHRALEAFKEGGLIGKGPGEGTVKMNLPDAHTDYIFAVMGEEFGALACIVLLLLISGIVLRVFAHLRQEEDPFKMLALSGLVMQFALQSSINIAVNLNLIPSKGMTLPFVSYGGSSMLALAAGMGVILAFSRRNRHLTVQEEKRGWGRQTYQLDRGY</sequence>
<feature type="transmembrane region" description="Helical" evidence="21">
    <location>
        <begin position="276"/>
        <end position="297"/>
    </location>
</feature>
<dbReference type="GO" id="GO:0008955">
    <property type="term" value="F:peptidoglycan glycosyltransferase activity"/>
    <property type="evidence" value="ECO:0007669"/>
    <property type="project" value="UniProtKB-EC"/>
</dbReference>
<name>A0AA52EEG9_9PROT</name>
<keyword evidence="3" id="KW-1003">Cell membrane</keyword>
<dbReference type="InterPro" id="IPR013437">
    <property type="entry name" value="FtsW"/>
</dbReference>
<dbReference type="GO" id="GO:0051301">
    <property type="term" value="P:cell division"/>
    <property type="evidence" value="ECO:0007669"/>
    <property type="project" value="UniProtKB-KW"/>
</dbReference>
<evidence type="ECO:0000256" key="10">
    <source>
        <dbReference type="ARBA" id="ARBA00022989"/>
    </source>
</evidence>
<feature type="transmembrane region" description="Helical" evidence="21">
    <location>
        <begin position="179"/>
        <end position="212"/>
    </location>
</feature>
<dbReference type="RefSeq" id="WP_310797421.1">
    <property type="nucleotide sequence ID" value="NZ_CP123872.1"/>
</dbReference>
<dbReference type="EC" id="2.4.99.28" evidence="19"/>
<evidence type="ECO:0000256" key="19">
    <source>
        <dbReference type="ARBA" id="ARBA00044770"/>
    </source>
</evidence>
<evidence type="ECO:0000256" key="16">
    <source>
        <dbReference type="ARBA" id="ARBA00038053"/>
    </source>
</evidence>
<keyword evidence="8" id="KW-0133">Cell shape</keyword>
<evidence type="ECO:0000256" key="20">
    <source>
        <dbReference type="ARBA" id="ARBA00049902"/>
    </source>
</evidence>
<evidence type="ECO:0000256" key="18">
    <source>
        <dbReference type="ARBA" id="ARBA00041418"/>
    </source>
</evidence>
<dbReference type="PANTHER" id="PTHR30474:SF2">
    <property type="entry name" value="PEPTIDOGLYCAN GLYCOSYLTRANSFERASE FTSW-RELATED"/>
    <property type="match status" value="1"/>
</dbReference>
<evidence type="ECO:0000256" key="1">
    <source>
        <dbReference type="ARBA" id="ARBA00004651"/>
    </source>
</evidence>
<reference evidence="22" key="1">
    <citation type="submission" date="2023-04" db="EMBL/GenBank/DDBJ databases">
        <title>Complete genome sequence of Temperatibacter marinus.</title>
        <authorList>
            <person name="Rong J.-C."/>
            <person name="Yi M.-L."/>
            <person name="Zhao Q."/>
        </authorList>
    </citation>
    <scope>NUCLEOTIDE SEQUENCE</scope>
    <source>
        <strain evidence="22">NBRC 110045</strain>
    </source>
</reference>
<dbReference type="AlphaFoldDB" id="A0AA52EEG9"/>
<dbReference type="GO" id="GO:0005886">
    <property type="term" value="C:plasma membrane"/>
    <property type="evidence" value="ECO:0007669"/>
    <property type="project" value="UniProtKB-SubCell"/>
</dbReference>
<dbReference type="GO" id="GO:0008360">
    <property type="term" value="P:regulation of cell shape"/>
    <property type="evidence" value="ECO:0007669"/>
    <property type="project" value="UniProtKB-KW"/>
</dbReference>
<keyword evidence="11 21" id="KW-0472">Membrane</keyword>
<evidence type="ECO:0000256" key="5">
    <source>
        <dbReference type="ARBA" id="ARBA00022676"/>
    </source>
</evidence>
<dbReference type="InterPro" id="IPR001182">
    <property type="entry name" value="FtsW/RodA"/>
</dbReference>
<keyword evidence="12" id="KW-0131">Cell cycle</keyword>
<comment type="similarity">
    <text evidence="16">Belongs to the SEDS family. FtsW subfamily.</text>
</comment>
<keyword evidence="9" id="KW-0573">Peptidoglycan synthesis</keyword>
<keyword evidence="5" id="KW-0328">Glycosyltransferase</keyword>
<evidence type="ECO:0000313" key="22">
    <source>
        <dbReference type="EMBL" id="WND01593.1"/>
    </source>
</evidence>
<feature type="transmembrane region" description="Helical" evidence="21">
    <location>
        <begin position="126"/>
        <end position="144"/>
    </location>
</feature>
<dbReference type="Pfam" id="PF01098">
    <property type="entry name" value="FTSW_RODA_SPOVE"/>
    <property type="match status" value="1"/>
</dbReference>
<dbReference type="NCBIfam" id="TIGR02614">
    <property type="entry name" value="ftsW"/>
    <property type="match status" value="1"/>
</dbReference>
<evidence type="ECO:0000256" key="8">
    <source>
        <dbReference type="ARBA" id="ARBA00022960"/>
    </source>
</evidence>
<feature type="transmembrane region" description="Helical" evidence="21">
    <location>
        <begin position="22"/>
        <end position="41"/>
    </location>
</feature>
<dbReference type="GO" id="GO:0071555">
    <property type="term" value="P:cell wall organization"/>
    <property type="evidence" value="ECO:0007669"/>
    <property type="project" value="UniProtKB-KW"/>
</dbReference>
<evidence type="ECO:0000256" key="15">
    <source>
        <dbReference type="ARBA" id="ARBA00033270"/>
    </source>
</evidence>
<dbReference type="GO" id="GO:0032153">
    <property type="term" value="C:cell division site"/>
    <property type="evidence" value="ECO:0007669"/>
    <property type="project" value="TreeGrafter"/>
</dbReference>
<feature type="transmembrane region" description="Helical" evidence="21">
    <location>
        <begin position="150"/>
        <end position="167"/>
    </location>
</feature>
<keyword evidence="7 21" id="KW-0812">Transmembrane</keyword>
<keyword evidence="13" id="KW-0961">Cell wall biogenesis/degradation</keyword>
<accession>A0AA52EEG9</accession>
<evidence type="ECO:0000256" key="11">
    <source>
        <dbReference type="ARBA" id="ARBA00023136"/>
    </source>
</evidence>
<dbReference type="GO" id="GO:0015648">
    <property type="term" value="F:lipid-linked peptidoglycan transporter activity"/>
    <property type="evidence" value="ECO:0007669"/>
    <property type="project" value="TreeGrafter"/>
</dbReference>
<dbReference type="GO" id="GO:0009252">
    <property type="term" value="P:peptidoglycan biosynthetic process"/>
    <property type="evidence" value="ECO:0007669"/>
    <property type="project" value="UniProtKB-KW"/>
</dbReference>
<evidence type="ECO:0000256" key="4">
    <source>
        <dbReference type="ARBA" id="ARBA00022618"/>
    </source>
</evidence>
<organism evidence="22 23">
    <name type="scientific">Temperatibacter marinus</name>
    <dbReference type="NCBI Taxonomy" id="1456591"/>
    <lineage>
        <taxon>Bacteria</taxon>
        <taxon>Pseudomonadati</taxon>
        <taxon>Pseudomonadota</taxon>
        <taxon>Alphaproteobacteria</taxon>
        <taxon>Kordiimonadales</taxon>
        <taxon>Temperatibacteraceae</taxon>
        <taxon>Temperatibacter</taxon>
    </lineage>
</organism>
<evidence type="ECO:0000256" key="3">
    <source>
        <dbReference type="ARBA" id="ARBA00022475"/>
    </source>
</evidence>
<feature type="transmembrane region" description="Helical" evidence="21">
    <location>
        <begin position="342"/>
        <end position="363"/>
    </location>
</feature>
<dbReference type="Proteomes" id="UP001268683">
    <property type="component" value="Chromosome"/>
</dbReference>
<proteinExistence type="inferred from homology"/>
<feature type="transmembrane region" description="Helical" evidence="21">
    <location>
        <begin position="85"/>
        <end position="105"/>
    </location>
</feature>
<evidence type="ECO:0000313" key="23">
    <source>
        <dbReference type="Proteomes" id="UP001268683"/>
    </source>
</evidence>
<dbReference type="KEGG" id="tmk:QGN29_08475"/>
<dbReference type="PANTHER" id="PTHR30474">
    <property type="entry name" value="CELL CYCLE PROTEIN"/>
    <property type="match status" value="1"/>
</dbReference>
<comment type="catalytic activity">
    <reaction evidence="20">
        <text>[GlcNAc-(1-&gt;4)-Mur2Ac(oyl-L-Ala-gamma-D-Glu-L-Lys-D-Ala-D-Ala)](n)-di-trans,octa-cis-undecaprenyl diphosphate + beta-D-GlcNAc-(1-&gt;4)-Mur2Ac(oyl-L-Ala-gamma-D-Glu-L-Lys-D-Ala-D-Ala)-di-trans,octa-cis-undecaprenyl diphosphate = [GlcNAc-(1-&gt;4)-Mur2Ac(oyl-L-Ala-gamma-D-Glu-L-Lys-D-Ala-D-Ala)](n+1)-di-trans,octa-cis-undecaprenyl diphosphate + di-trans,octa-cis-undecaprenyl diphosphate + H(+)</text>
        <dbReference type="Rhea" id="RHEA:23708"/>
        <dbReference type="Rhea" id="RHEA-COMP:9602"/>
        <dbReference type="Rhea" id="RHEA-COMP:9603"/>
        <dbReference type="ChEBI" id="CHEBI:15378"/>
        <dbReference type="ChEBI" id="CHEBI:58405"/>
        <dbReference type="ChEBI" id="CHEBI:60033"/>
        <dbReference type="ChEBI" id="CHEBI:78435"/>
        <dbReference type="EC" id="2.4.99.28"/>
    </reaction>
</comment>
<evidence type="ECO:0000256" key="12">
    <source>
        <dbReference type="ARBA" id="ARBA00023306"/>
    </source>
</evidence>
<protein>
    <recommendedName>
        <fullName evidence="17">Probable peptidoglycan glycosyltransferase FtsW</fullName>
        <ecNumber evidence="19">2.4.99.28</ecNumber>
    </recommendedName>
    <alternativeName>
        <fullName evidence="18">Cell division protein FtsW</fullName>
    </alternativeName>
    <alternativeName>
        <fullName evidence="15">Cell wall polymerase</fullName>
    </alternativeName>
    <alternativeName>
        <fullName evidence="14">Peptidoglycan polymerase</fullName>
    </alternativeName>
</protein>
<comment type="subcellular location">
    <subcellularLocation>
        <location evidence="1">Cell membrane</location>
        <topology evidence="1">Multi-pass membrane protein</topology>
    </subcellularLocation>
</comment>
<evidence type="ECO:0000256" key="2">
    <source>
        <dbReference type="ARBA" id="ARBA00004752"/>
    </source>
</evidence>
<evidence type="ECO:0000256" key="21">
    <source>
        <dbReference type="SAM" id="Phobius"/>
    </source>
</evidence>
<keyword evidence="10 21" id="KW-1133">Transmembrane helix</keyword>
<evidence type="ECO:0000256" key="13">
    <source>
        <dbReference type="ARBA" id="ARBA00023316"/>
    </source>
</evidence>
<comment type="pathway">
    <text evidence="2">Cell wall biogenesis; peptidoglycan biosynthesis.</text>
</comment>
<evidence type="ECO:0000256" key="14">
    <source>
        <dbReference type="ARBA" id="ARBA00032370"/>
    </source>
</evidence>